<keyword evidence="3" id="KW-1185">Reference proteome</keyword>
<reference evidence="2" key="2">
    <citation type="submission" date="2013-10" db="EMBL/GenBank/DDBJ databases">
        <authorList>
            <person name="Aslett M."/>
        </authorList>
    </citation>
    <scope>NUCLEOTIDE SEQUENCE [LARGE SCALE GENOMIC DNA]</scope>
    <source>
        <strain evidence="2">Weybridge</strain>
    </source>
</reference>
<dbReference type="VEuPathDB" id="ToxoDB:EMWEY_00048590"/>
<reference evidence="2" key="1">
    <citation type="submission" date="2013-10" db="EMBL/GenBank/DDBJ databases">
        <title>Genomic analysis of the causative agents of coccidiosis in chickens.</title>
        <authorList>
            <person name="Reid A.J."/>
            <person name="Blake D."/>
            <person name="Billington K."/>
            <person name="Browne H."/>
            <person name="Dunn M."/>
            <person name="Hung S."/>
            <person name="Kawahara F."/>
            <person name="Miranda-Saavedra D."/>
            <person name="Mourier T."/>
            <person name="Nagra H."/>
            <person name="Otto T.D."/>
            <person name="Rawlings N."/>
            <person name="Sanchez A."/>
            <person name="Sanders M."/>
            <person name="Subramaniam C."/>
            <person name="Tay Y."/>
            <person name="Dear P."/>
            <person name="Doerig C."/>
            <person name="Gruber A."/>
            <person name="Parkinson J."/>
            <person name="Shirley M."/>
            <person name="Wan K.L."/>
            <person name="Berriman M."/>
            <person name="Tomley F."/>
            <person name="Pain A."/>
        </authorList>
    </citation>
    <scope>NUCLEOTIDE SEQUENCE [LARGE SCALE GENOMIC DNA]</scope>
    <source>
        <strain evidence="2">Weybridge</strain>
    </source>
</reference>
<dbReference type="GeneID" id="25338845"/>
<feature type="compositionally biased region" description="Pro residues" evidence="1">
    <location>
        <begin position="34"/>
        <end position="46"/>
    </location>
</feature>
<feature type="compositionally biased region" description="Acidic residues" evidence="1">
    <location>
        <begin position="68"/>
        <end position="84"/>
    </location>
</feature>
<gene>
    <name evidence="2" type="ORF">EMWEY_00048590</name>
</gene>
<evidence type="ECO:0000313" key="2">
    <source>
        <dbReference type="EMBL" id="CDJ56085.1"/>
    </source>
</evidence>
<evidence type="ECO:0000256" key="1">
    <source>
        <dbReference type="SAM" id="MobiDB-lite"/>
    </source>
</evidence>
<protein>
    <submittedName>
        <fullName evidence="2">Uncharacterized protein</fullName>
    </submittedName>
</protein>
<dbReference type="EMBL" id="HG718796">
    <property type="protein sequence ID" value="CDJ56085.1"/>
    <property type="molecule type" value="Genomic_DNA"/>
</dbReference>
<evidence type="ECO:0000313" key="3">
    <source>
        <dbReference type="Proteomes" id="UP000030763"/>
    </source>
</evidence>
<proteinExistence type="predicted"/>
<feature type="region of interest" description="Disordered" evidence="1">
    <location>
        <begin position="1"/>
        <end position="105"/>
    </location>
</feature>
<feature type="non-terminal residue" evidence="2">
    <location>
        <position position="1"/>
    </location>
</feature>
<dbReference type="Proteomes" id="UP000030763">
    <property type="component" value="Unassembled WGS sequence"/>
</dbReference>
<dbReference type="AlphaFoldDB" id="U6M340"/>
<sequence length="142" mass="13751">RPDSPDGGDGSAVTEGEVGSTLGEDSTSDKGGVPPLPTAPPVPPPVSEAAGVPVAEAAITQTPGSEQVPEEPESGSADGDELEGFGDGGGEGAVASGGAGSEPESADTIVVGNVVFLDNVGFGQDLQGFDAIVDDVVYGLSE</sequence>
<feature type="compositionally biased region" description="Low complexity" evidence="1">
    <location>
        <begin position="47"/>
        <end position="58"/>
    </location>
</feature>
<accession>U6M340</accession>
<dbReference type="RefSeq" id="XP_013332735.1">
    <property type="nucleotide sequence ID" value="XM_013477281.1"/>
</dbReference>
<organism evidence="2 3">
    <name type="scientific">Eimeria maxima</name>
    <name type="common">Coccidian parasite</name>
    <dbReference type="NCBI Taxonomy" id="5804"/>
    <lineage>
        <taxon>Eukaryota</taxon>
        <taxon>Sar</taxon>
        <taxon>Alveolata</taxon>
        <taxon>Apicomplexa</taxon>
        <taxon>Conoidasida</taxon>
        <taxon>Coccidia</taxon>
        <taxon>Eucoccidiorida</taxon>
        <taxon>Eimeriorina</taxon>
        <taxon>Eimeriidae</taxon>
        <taxon>Eimeria</taxon>
    </lineage>
</organism>
<name>U6M340_EIMMA</name>
<feature type="compositionally biased region" description="Gly residues" evidence="1">
    <location>
        <begin position="85"/>
        <end position="100"/>
    </location>
</feature>